<feature type="transmembrane region" description="Helical" evidence="1">
    <location>
        <begin position="153"/>
        <end position="180"/>
    </location>
</feature>
<keyword evidence="3" id="KW-1185">Reference proteome</keyword>
<gene>
    <name evidence="2" type="ORF">G5V65_16270</name>
</gene>
<keyword evidence="1" id="KW-0812">Transmembrane</keyword>
<comment type="caution">
    <text evidence="2">The sequence shown here is derived from an EMBL/GenBank/DDBJ whole genome shotgun (WGS) entry which is preliminary data.</text>
</comment>
<sequence length="235" mass="25041">MFKRDEISGSACTVGHEGGGLKLAWDDVDPLRQADAIDWWQEQRWAARAFCQCRDAELREVARTRVDALPLQDLVWETSSQRKALELEILEGVQKAEVQLASELEHVLAANLSGNDDLTDYSGWSGRDLAKLALGGSGTAALATVAARASPGLLGMIGIGAASAVAAPLAVTVGAAVFAWSAASVVGSKRQAYLQLVQDAVTRLLIATDSVEGSVLSRHLSRLDEAYKLRIENAS</sequence>
<evidence type="ECO:0000313" key="3">
    <source>
        <dbReference type="Proteomes" id="UP000474758"/>
    </source>
</evidence>
<name>A0A6M1U177_9RHOB</name>
<proteinExistence type="predicted"/>
<reference evidence="2 3" key="1">
    <citation type="submission" date="2020-02" db="EMBL/GenBank/DDBJ databases">
        <title>Rhodobacter translucens sp. nov., a novel bacterium isolated from activated sludge.</title>
        <authorList>
            <person name="Liu J."/>
        </authorList>
    </citation>
    <scope>NUCLEOTIDE SEQUENCE [LARGE SCALE GENOMIC DNA]</scope>
    <source>
        <strain evidence="2 3">HX-7-19</strain>
    </source>
</reference>
<evidence type="ECO:0000313" key="2">
    <source>
        <dbReference type="EMBL" id="NGQ92452.1"/>
    </source>
</evidence>
<keyword evidence="1" id="KW-1133">Transmembrane helix</keyword>
<protein>
    <submittedName>
        <fullName evidence="2">Uncharacterized protein</fullName>
    </submittedName>
</protein>
<keyword evidence="1" id="KW-0472">Membrane</keyword>
<accession>A0A6M1U177</accession>
<dbReference type="EMBL" id="JAALFE010000017">
    <property type="protein sequence ID" value="NGQ92452.1"/>
    <property type="molecule type" value="Genomic_DNA"/>
</dbReference>
<organism evidence="2 3">
    <name type="scientific">Paragemmobacter kunshanensis</name>
    <dbReference type="NCBI Taxonomy" id="2583234"/>
    <lineage>
        <taxon>Bacteria</taxon>
        <taxon>Pseudomonadati</taxon>
        <taxon>Pseudomonadota</taxon>
        <taxon>Alphaproteobacteria</taxon>
        <taxon>Rhodobacterales</taxon>
        <taxon>Paracoccaceae</taxon>
        <taxon>Paragemmobacter</taxon>
    </lineage>
</organism>
<evidence type="ECO:0000256" key="1">
    <source>
        <dbReference type="SAM" id="Phobius"/>
    </source>
</evidence>
<dbReference type="AlphaFoldDB" id="A0A6M1U177"/>
<dbReference type="RefSeq" id="WP_165052105.1">
    <property type="nucleotide sequence ID" value="NZ_JAALFE010000017.1"/>
</dbReference>
<dbReference type="Proteomes" id="UP000474758">
    <property type="component" value="Unassembled WGS sequence"/>
</dbReference>